<sequence length="61" mass="6629">MTWPAMVSIGGAPGAGKSTIARDLARRTDLPLHPVDLWTYAHLERLPPLRPLAEDLAEGPE</sequence>
<comment type="caution">
    <text evidence="1">The sequence shown here is derived from an EMBL/GenBank/DDBJ whole genome shotgun (WGS) entry which is preliminary data.</text>
</comment>
<dbReference type="RefSeq" id="WP_131290015.1">
    <property type="nucleotide sequence ID" value="NZ_SJKA01000006.1"/>
</dbReference>
<proteinExistence type="predicted"/>
<gene>
    <name evidence="1" type="ORF">E0H50_18735</name>
</gene>
<keyword evidence="2" id="KW-1185">Reference proteome</keyword>
<name>A0A4R0IM14_9ACTN</name>
<evidence type="ECO:0000313" key="1">
    <source>
        <dbReference type="EMBL" id="TCC32248.1"/>
    </source>
</evidence>
<protein>
    <submittedName>
        <fullName evidence="1">Uncharacterized protein</fullName>
    </submittedName>
</protein>
<dbReference type="OrthoDB" id="9800332at2"/>
<reference evidence="1 2" key="1">
    <citation type="submission" date="2019-02" db="EMBL/GenBank/DDBJ databases">
        <title>Kribbella capetownensis sp. nov. and Kribbella speibonae sp. nov., isolated from soil.</title>
        <authorList>
            <person name="Curtis S.M."/>
            <person name="Norton I."/>
            <person name="Everest G.J."/>
            <person name="Meyers P.R."/>
        </authorList>
    </citation>
    <scope>NUCLEOTIDE SEQUENCE [LARGE SCALE GENOMIC DNA]</scope>
    <source>
        <strain evidence="1 2">DSM 27082</strain>
    </source>
</reference>
<dbReference type="EMBL" id="SJKA01000006">
    <property type="protein sequence ID" value="TCC32248.1"/>
    <property type="molecule type" value="Genomic_DNA"/>
</dbReference>
<dbReference type="Gene3D" id="3.40.50.300">
    <property type="entry name" value="P-loop containing nucleotide triphosphate hydrolases"/>
    <property type="match status" value="1"/>
</dbReference>
<dbReference type="InterPro" id="IPR027417">
    <property type="entry name" value="P-loop_NTPase"/>
</dbReference>
<accession>A0A4R0IM14</accession>
<dbReference type="Proteomes" id="UP000292695">
    <property type="component" value="Unassembled WGS sequence"/>
</dbReference>
<dbReference type="SUPFAM" id="SSF52540">
    <property type="entry name" value="P-loop containing nucleoside triphosphate hydrolases"/>
    <property type="match status" value="1"/>
</dbReference>
<evidence type="ECO:0000313" key="2">
    <source>
        <dbReference type="Proteomes" id="UP000292695"/>
    </source>
</evidence>
<dbReference type="AlphaFoldDB" id="A0A4R0IM14"/>
<organism evidence="1 2">
    <name type="scientific">Kribbella sindirgiensis</name>
    <dbReference type="NCBI Taxonomy" id="1124744"/>
    <lineage>
        <taxon>Bacteria</taxon>
        <taxon>Bacillati</taxon>
        <taxon>Actinomycetota</taxon>
        <taxon>Actinomycetes</taxon>
        <taxon>Propionibacteriales</taxon>
        <taxon>Kribbellaceae</taxon>
        <taxon>Kribbella</taxon>
    </lineage>
</organism>